<dbReference type="Pfam" id="PF10076">
    <property type="entry name" value="Phage_Mu_Gp48"/>
    <property type="match status" value="1"/>
</dbReference>
<proteinExistence type="predicted"/>
<organism evidence="1 2">
    <name type="scientific">Clostridium botulinum C</name>
    <dbReference type="NCBI Taxonomy" id="36828"/>
    <lineage>
        <taxon>Bacteria</taxon>
        <taxon>Bacillati</taxon>
        <taxon>Bacillota</taxon>
        <taxon>Clostridia</taxon>
        <taxon>Eubacteriales</taxon>
        <taxon>Clostridiaceae</taxon>
        <taxon>Clostridium</taxon>
    </lineage>
</organism>
<reference evidence="1" key="1">
    <citation type="submission" date="2020-02" db="EMBL/GenBank/DDBJ databases">
        <authorList>
            <person name="Fillo S."/>
            <person name="Giordani F."/>
            <person name="Tonon E."/>
            <person name="Drigo I."/>
            <person name="Anselmo A."/>
            <person name="Fortunato A."/>
            <person name="Bano L."/>
            <person name="Lista F."/>
        </authorList>
    </citation>
    <scope>NUCLEOTIDE SEQUENCE</scope>
    <source>
        <strain evidence="1">IZSVe-TV_9877_3_12</strain>
    </source>
</reference>
<dbReference type="EMBL" id="JAAMYB010000015">
    <property type="protein sequence ID" value="MCD3195686.1"/>
    <property type="molecule type" value="Genomic_DNA"/>
</dbReference>
<dbReference type="InterPro" id="IPR018755">
    <property type="entry name" value="Phage_Mu_Gp48"/>
</dbReference>
<protein>
    <submittedName>
        <fullName evidence="1">YmfQ family protein</fullName>
    </submittedName>
</protein>
<sequence length="255" mass="29935">MIASKKGNEMLQHITPMYQDSNIEQAIYEAIGHEFDSAEELAQEVLLQLFPQTATWGLGFWEQRIGLATNTNEDINKRRRKIIAKMQTRYPINPENMSRIIKNYIMANTLIEENIAQYTFKVTSKIDDIADNRDLINIVNKIKPSHLHWIQDFITIFINKEIFNLNLVNRFFLNFRGNMPLILDGKWLLNGLNLLNGNMNFFEPIELSNTNRFFIYKKEILKSTITIEKNLWYLDGIYNLDGSKLLNAEIREEEL</sequence>
<gene>
    <name evidence="1" type="ORF">G8S53_10405</name>
</gene>
<evidence type="ECO:0000313" key="1">
    <source>
        <dbReference type="EMBL" id="MCD3195686.1"/>
    </source>
</evidence>
<evidence type="ECO:0000313" key="2">
    <source>
        <dbReference type="Proteomes" id="UP000813637"/>
    </source>
</evidence>
<dbReference type="RefSeq" id="WP_003378024.1">
    <property type="nucleotide sequence ID" value="NZ_JAAMYB010000015.1"/>
</dbReference>
<accession>A0A9Q3Z043</accession>
<comment type="caution">
    <text evidence="1">The sequence shown here is derived from an EMBL/GenBank/DDBJ whole genome shotgun (WGS) entry which is preliminary data.</text>
</comment>
<dbReference type="AlphaFoldDB" id="A0A9Q3Z043"/>
<name>A0A9Q3Z043_CLOBO</name>
<reference evidence="1" key="2">
    <citation type="journal article" date="2021" name="Microorganisms">
        <title>Extensive Genome Exploration of Clostridium botulinum Group III Field Strains.</title>
        <authorList>
            <person name="Fillo S."/>
            <person name="Giordani F."/>
            <person name="Tonon E."/>
            <person name="Drigo I."/>
            <person name="Anselmo A."/>
            <person name="Fortunato A."/>
            <person name="Lista F."/>
            <person name="Bano L."/>
        </authorList>
    </citation>
    <scope>NUCLEOTIDE SEQUENCE</scope>
    <source>
        <strain evidence="1">IZSVe-TV_9877_3_12</strain>
    </source>
</reference>
<dbReference type="Proteomes" id="UP000813637">
    <property type="component" value="Unassembled WGS sequence"/>
</dbReference>